<comment type="catalytic activity">
    <reaction evidence="6">
        <text>D-5-isobutylhydantoin = L-5-isobutylhydantoin</text>
        <dbReference type="Rhea" id="RHEA:84231"/>
        <dbReference type="ChEBI" id="CHEBI:233609"/>
        <dbReference type="ChEBI" id="CHEBI:233610"/>
    </reaction>
</comment>
<dbReference type="STRING" id="540747.SAMN04488031_104272"/>
<dbReference type="EMBL" id="LAXI01000003">
    <property type="protein sequence ID" value="KRS18501.1"/>
    <property type="molecule type" value="Genomic_DNA"/>
</dbReference>
<evidence type="ECO:0000256" key="2">
    <source>
        <dbReference type="ARBA" id="ARBA00051635"/>
    </source>
</evidence>
<dbReference type="Gene3D" id="3.40.50.12500">
    <property type="match status" value="1"/>
</dbReference>
<dbReference type="EC" id="5.1.99.5" evidence="3"/>
<dbReference type="PANTHER" id="PTHR28047">
    <property type="entry name" value="PROTEIN DCG1"/>
    <property type="match status" value="1"/>
</dbReference>
<gene>
    <name evidence="8" type="ORF">RIdsm_01274</name>
    <name evidence="7" type="ORF">XM52_06715</name>
</gene>
<dbReference type="EMBL" id="CP031598">
    <property type="protein sequence ID" value="QEW25487.1"/>
    <property type="molecule type" value="Genomic_DNA"/>
</dbReference>
<comment type="catalytic activity">
    <reaction evidence="5">
        <text>D-5-benzylhydantoin = L-5-benzylhydantoin</text>
        <dbReference type="Rhea" id="RHEA:83991"/>
        <dbReference type="ChEBI" id="CHEBI:176864"/>
        <dbReference type="ChEBI" id="CHEBI:233540"/>
    </reaction>
</comment>
<name>A0A0T5PBK8_9RHOB</name>
<organism evidence="7 9">
    <name type="scientific">Roseovarius indicus</name>
    <dbReference type="NCBI Taxonomy" id="540747"/>
    <lineage>
        <taxon>Bacteria</taxon>
        <taxon>Pseudomonadati</taxon>
        <taxon>Pseudomonadota</taxon>
        <taxon>Alphaproteobacteria</taxon>
        <taxon>Rhodobacterales</taxon>
        <taxon>Roseobacteraceae</taxon>
        <taxon>Roseovarius</taxon>
    </lineage>
</organism>
<evidence type="ECO:0000313" key="7">
    <source>
        <dbReference type="EMBL" id="KRS18501.1"/>
    </source>
</evidence>
<evidence type="ECO:0000256" key="6">
    <source>
        <dbReference type="ARBA" id="ARBA00093234"/>
    </source>
</evidence>
<evidence type="ECO:0000256" key="3">
    <source>
        <dbReference type="ARBA" id="ARBA00066406"/>
    </source>
</evidence>
<sequence>MKIHVVNPNSTAAMTRTIAETARAVARAGTTITASNPAHGPASIQGYYDVAACMPGLLEEAGRHRDADAVIVACFDDTGVDALRAMLDVPVIGIGEAAYHAASLISTRFSVVTTLPRSVPGLEANLVRYGLMARCGSVRASRVPVLDLEKPGGEAERLIAAEVRLAVEEDMAECIVLGCAGMAEMRARLAEAFGIPVIDGIGCAVGFVETLVAAGLSTSKAGGYASPFVAEMA</sequence>
<dbReference type="RefSeq" id="WP_057814594.1">
    <property type="nucleotide sequence ID" value="NZ_CP031598.1"/>
</dbReference>
<dbReference type="FunFam" id="3.40.50.12500:FF:000001">
    <property type="entry name" value="Putative hydantoin racemase"/>
    <property type="match status" value="1"/>
</dbReference>
<reference evidence="7 9" key="1">
    <citation type="submission" date="2015-04" db="EMBL/GenBank/DDBJ databases">
        <title>The draft genome sequence of Roseovarius indicus B108T.</title>
        <authorList>
            <person name="Li G."/>
            <person name="Lai Q."/>
            <person name="Shao Z."/>
            <person name="Yan P."/>
        </authorList>
    </citation>
    <scope>NUCLEOTIDE SEQUENCE [LARGE SCALE GENOMIC DNA]</scope>
    <source>
        <strain evidence="7 9">B108</strain>
    </source>
</reference>
<comment type="similarity">
    <text evidence="1">Belongs to the HyuE racemase family.</text>
</comment>
<evidence type="ECO:0000256" key="4">
    <source>
        <dbReference type="ARBA" id="ARBA00067972"/>
    </source>
</evidence>
<dbReference type="OrthoDB" id="9791723at2"/>
<dbReference type="PATRIC" id="fig|540747.5.peg.3705"/>
<dbReference type="PANTHER" id="PTHR28047:SF5">
    <property type="entry name" value="PROTEIN DCG1"/>
    <property type="match status" value="1"/>
</dbReference>
<protein>
    <recommendedName>
        <fullName evidence="4">Hydantoin racemase</fullName>
        <ecNumber evidence="3">5.1.99.5</ecNumber>
    </recommendedName>
</protein>
<dbReference type="GO" id="GO:0036348">
    <property type="term" value="F:hydantoin racemase activity"/>
    <property type="evidence" value="ECO:0007669"/>
    <property type="project" value="UniProtKB-EC"/>
</dbReference>
<evidence type="ECO:0000313" key="10">
    <source>
        <dbReference type="Proteomes" id="UP000325785"/>
    </source>
</evidence>
<evidence type="ECO:0000256" key="1">
    <source>
        <dbReference type="ARBA" id="ARBA00038414"/>
    </source>
</evidence>
<dbReference type="InterPro" id="IPR053714">
    <property type="entry name" value="Iso_Racemase_Enz_sf"/>
</dbReference>
<dbReference type="InterPro" id="IPR015942">
    <property type="entry name" value="Asp/Glu/hydantoin_racemase"/>
</dbReference>
<accession>A0A0T5PBK8</accession>
<dbReference type="GO" id="GO:0047661">
    <property type="term" value="F:amino-acid racemase activity"/>
    <property type="evidence" value="ECO:0007669"/>
    <property type="project" value="InterPro"/>
</dbReference>
<comment type="catalytic activity">
    <reaction evidence="2">
        <text>a D-5-monosubstituted hydantoin = a L-5-monosubstituted hydantoin</text>
        <dbReference type="Rhea" id="RHEA:46624"/>
        <dbReference type="ChEBI" id="CHEBI:86339"/>
        <dbReference type="ChEBI" id="CHEBI:86340"/>
        <dbReference type="EC" id="5.1.99.5"/>
    </reaction>
</comment>
<proteinExistence type="inferred from homology"/>
<dbReference type="Proteomes" id="UP000051401">
    <property type="component" value="Unassembled WGS sequence"/>
</dbReference>
<evidence type="ECO:0000256" key="5">
    <source>
        <dbReference type="ARBA" id="ARBA00093199"/>
    </source>
</evidence>
<dbReference type="InterPro" id="IPR052186">
    <property type="entry name" value="Hydantoin_racemase-like"/>
</dbReference>
<dbReference type="Pfam" id="PF01177">
    <property type="entry name" value="Asp_Glu_race"/>
    <property type="match status" value="1"/>
</dbReference>
<keyword evidence="9" id="KW-1185">Reference proteome</keyword>
<reference evidence="8 10" key="2">
    <citation type="submission" date="2018-08" db="EMBL/GenBank/DDBJ databases">
        <title>Genetic Globetrotter - A new plasmid hitch-hiking vast phylogenetic and geographic distances.</title>
        <authorList>
            <person name="Vollmers J."/>
            <person name="Petersen J."/>
        </authorList>
    </citation>
    <scope>NUCLEOTIDE SEQUENCE [LARGE SCALE GENOMIC DNA]</scope>
    <source>
        <strain evidence="8 10">DSM 26383</strain>
    </source>
</reference>
<dbReference type="KEGG" id="rid:RIdsm_01274"/>
<dbReference type="Proteomes" id="UP000325785">
    <property type="component" value="Chromosome"/>
</dbReference>
<evidence type="ECO:0000313" key="9">
    <source>
        <dbReference type="Proteomes" id="UP000051401"/>
    </source>
</evidence>
<evidence type="ECO:0000313" key="8">
    <source>
        <dbReference type="EMBL" id="QEW25487.1"/>
    </source>
</evidence>
<dbReference type="AlphaFoldDB" id="A0A0T5PBK8"/>